<protein>
    <submittedName>
        <fullName evidence="1">Double-Strand Break factor</fullName>
    </submittedName>
</protein>
<dbReference type="PaxDb" id="6239-F26H11.6"/>
<dbReference type="OMA" id="DEMMENP"/>
<organism evidence="1 2">
    <name type="scientific">Caenorhabditis elegans</name>
    <dbReference type="NCBI Taxonomy" id="6239"/>
    <lineage>
        <taxon>Eukaryota</taxon>
        <taxon>Metazoa</taxon>
        <taxon>Ecdysozoa</taxon>
        <taxon>Nematoda</taxon>
        <taxon>Chromadorea</taxon>
        <taxon>Rhabditida</taxon>
        <taxon>Rhabditina</taxon>
        <taxon>Rhabditomorpha</taxon>
        <taxon>Rhabditoidea</taxon>
        <taxon>Rhabditidae</taxon>
        <taxon>Peloderinae</taxon>
        <taxon>Caenorhabditis</taxon>
    </lineage>
</organism>
<dbReference type="WormBase" id="F26H11.6">
    <property type="protein sequence ID" value="CE44432"/>
    <property type="gene ID" value="WBGene00194892"/>
    <property type="gene designation" value="dsb-2"/>
</dbReference>
<dbReference type="KEGG" id="cel:CELE_F26H11.6"/>
<keyword evidence="2" id="KW-1185">Reference proteome</keyword>
<dbReference type="OrthoDB" id="5830887at2759"/>
<dbReference type="FunCoup" id="D2Y8W2">
    <property type="interactions" value="317"/>
</dbReference>
<dbReference type="STRING" id="6239.F26H11.6.1"/>
<dbReference type="Bgee" id="WBGene00194892">
    <property type="expression patterns" value="Expressed in germ line (C elegans) and 4 other cell types or tissues"/>
</dbReference>
<dbReference type="SMR" id="D2Y8W2"/>
<dbReference type="RefSeq" id="NP_001370265.1">
    <property type="nucleotide sequence ID" value="NM_001383993.2"/>
</dbReference>
<proteinExistence type="predicted"/>
<evidence type="ECO:0000313" key="1">
    <source>
        <dbReference type="EMBL" id="CBI83233.1"/>
    </source>
</evidence>
<dbReference type="GeneID" id="13187952"/>
<dbReference type="CTD" id="13187952"/>
<dbReference type="GO" id="GO:0000793">
    <property type="term" value="C:condensed chromosome"/>
    <property type="evidence" value="ECO:0000314"/>
    <property type="project" value="WormBase"/>
</dbReference>
<dbReference type="PANTHER" id="PTHR21720:SF5">
    <property type="entry name" value="DOUBLE-STRAND BREAK FACTOR"/>
    <property type="match status" value="1"/>
</dbReference>
<dbReference type="EMBL" id="BX284602">
    <property type="protein sequence ID" value="CBI83233.1"/>
    <property type="molecule type" value="Genomic_DNA"/>
</dbReference>
<name>D2Y8W2_CAEEL</name>
<reference evidence="1 2" key="1">
    <citation type="journal article" date="1998" name="Science">
        <title>Genome sequence of the nematode C. elegans: a platform for investigating biology.</title>
        <authorList>
            <consortium name="The C. elegans sequencing consortium"/>
            <person name="Sulson J.E."/>
            <person name="Waterston R."/>
        </authorList>
    </citation>
    <scope>NUCLEOTIDE SEQUENCE [LARGE SCALE GENOMIC DNA]</scope>
    <source>
        <strain evidence="1 2">Bristol N2</strain>
    </source>
</reference>
<dbReference type="InParanoid" id="D2Y8W2"/>
<dbReference type="HOGENOM" id="CLU_819502_0_0_1"/>
<gene>
    <name evidence="1 3" type="primary">dsb-2</name>
    <name evidence="1" type="ORF">CELE_F26H11.6</name>
    <name evidence="3" type="ORF">F26H11.6</name>
</gene>
<dbReference type="eggNOG" id="ENOG502TICA">
    <property type="taxonomic scope" value="Eukaryota"/>
</dbReference>
<dbReference type="Proteomes" id="UP000001940">
    <property type="component" value="Chromosome II"/>
</dbReference>
<dbReference type="PANTHER" id="PTHR21720">
    <property type="entry name" value="DUF5523 DOMAIN-CONTAINING PROTEIN-RELATED-RELATED"/>
    <property type="match status" value="1"/>
</dbReference>
<dbReference type="AGR" id="WB:WBGene00194892"/>
<accession>D2Y8W2</accession>
<sequence>MSARGLKVEMYYKLAEKNEAETSDVSILIDGHKRKFAVICNGIGREMVDLHYDSKKFPRIFSRERHLYVMFSESTSDGFRLTFGATEREQFLRIMHSLGCLLDTAIVKFSQQSSSSQPPPMRRDSTAVFNNSYNQYTSFQQASQPRVFSTIKLELSGDSCNSAFQPSQPTGFPDNQLLTIKKSSSNQISLSVEVADKCIQTEDLVDLLADDEYCMRKALRKMIENPSFIKAVAAAENTLQYIPQAEQEGLEDVTEPPINDIFFDRFHQPQLEQHDSVPED</sequence>
<evidence type="ECO:0000313" key="3">
    <source>
        <dbReference type="WormBase" id="F26H11.6"/>
    </source>
</evidence>
<dbReference type="AlphaFoldDB" id="D2Y8W2"/>
<evidence type="ECO:0000313" key="2">
    <source>
        <dbReference type="Proteomes" id="UP000001940"/>
    </source>
</evidence>